<proteinExistence type="predicted"/>
<dbReference type="PANTHER" id="PTHR10545">
    <property type="entry name" value="DIAMINE N-ACETYLTRANSFERASE"/>
    <property type="match status" value="1"/>
</dbReference>
<dbReference type="SUPFAM" id="SSF55729">
    <property type="entry name" value="Acyl-CoA N-acyltransferases (Nat)"/>
    <property type="match status" value="1"/>
</dbReference>
<dbReference type="OrthoDB" id="9805924at2"/>
<keyword evidence="2" id="KW-0012">Acyltransferase</keyword>
<dbReference type="InterPro" id="IPR051016">
    <property type="entry name" value="Diverse_Substrate_AcTransf"/>
</dbReference>
<dbReference type="InterPro" id="IPR000182">
    <property type="entry name" value="GNAT_dom"/>
</dbReference>
<organism evidence="4 5">
    <name type="scientific">Kribbella soli</name>
    <dbReference type="NCBI Taxonomy" id="1124743"/>
    <lineage>
        <taxon>Bacteria</taxon>
        <taxon>Bacillati</taxon>
        <taxon>Actinomycetota</taxon>
        <taxon>Actinomycetes</taxon>
        <taxon>Propionibacteriales</taxon>
        <taxon>Kribbellaceae</taxon>
        <taxon>Kribbella</taxon>
    </lineage>
</organism>
<evidence type="ECO:0000259" key="3">
    <source>
        <dbReference type="PROSITE" id="PS51186"/>
    </source>
</evidence>
<evidence type="ECO:0000313" key="4">
    <source>
        <dbReference type="EMBL" id="TCC03996.1"/>
    </source>
</evidence>
<comment type="caution">
    <text evidence="4">The sequence shown here is derived from an EMBL/GenBank/DDBJ whole genome shotgun (WGS) entry which is preliminary data.</text>
</comment>
<dbReference type="Pfam" id="PF00583">
    <property type="entry name" value="Acetyltransf_1"/>
    <property type="match status" value="1"/>
</dbReference>
<dbReference type="EMBL" id="SJJZ01000004">
    <property type="protein sequence ID" value="TCC03996.1"/>
    <property type="molecule type" value="Genomic_DNA"/>
</dbReference>
<evidence type="ECO:0000313" key="5">
    <source>
        <dbReference type="Proteomes" id="UP000292346"/>
    </source>
</evidence>
<sequence>MPIEIRRAVVADAEIVLTMLRELADYQDQGAYMTASIEDWQGFLGREDVIVLIAEAGGDAAGYVSALRRPYLWVGGDQLALDDLYVREHFRDAGVGRKLMLELARHALPDRLPIGWGLRLENTAGYRFYERLGAKLVTKTAAGWAPEAYEAQLTDEVT</sequence>
<keyword evidence="1 4" id="KW-0808">Transferase</keyword>
<evidence type="ECO:0000256" key="1">
    <source>
        <dbReference type="ARBA" id="ARBA00022679"/>
    </source>
</evidence>
<dbReference type="PROSITE" id="PS51186">
    <property type="entry name" value="GNAT"/>
    <property type="match status" value="1"/>
</dbReference>
<accession>A0A4V2LYD9</accession>
<evidence type="ECO:0000256" key="2">
    <source>
        <dbReference type="ARBA" id="ARBA00023315"/>
    </source>
</evidence>
<dbReference type="AlphaFoldDB" id="A0A4V2LYD9"/>
<protein>
    <submittedName>
        <fullName evidence="4">GNAT family N-acetyltransferase</fullName>
    </submittedName>
</protein>
<feature type="domain" description="N-acetyltransferase" evidence="3">
    <location>
        <begin position="3"/>
        <end position="156"/>
    </location>
</feature>
<dbReference type="CDD" id="cd04301">
    <property type="entry name" value="NAT_SF"/>
    <property type="match status" value="1"/>
</dbReference>
<dbReference type="PANTHER" id="PTHR10545:SF29">
    <property type="entry name" value="GH14572P-RELATED"/>
    <property type="match status" value="1"/>
</dbReference>
<keyword evidence="5" id="KW-1185">Reference proteome</keyword>
<gene>
    <name evidence="4" type="ORF">E0H45_33395</name>
</gene>
<dbReference type="RefSeq" id="WP_131344856.1">
    <property type="nucleotide sequence ID" value="NZ_SJJZ01000004.1"/>
</dbReference>
<dbReference type="Gene3D" id="3.40.630.30">
    <property type="match status" value="1"/>
</dbReference>
<dbReference type="Proteomes" id="UP000292346">
    <property type="component" value="Unassembled WGS sequence"/>
</dbReference>
<name>A0A4V2LYD9_9ACTN</name>
<dbReference type="InterPro" id="IPR016181">
    <property type="entry name" value="Acyl_CoA_acyltransferase"/>
</dbReference>
<reference evidence="4 5" key="1">
    <citation type="submission" date="2019-02" db="EMBL/GenBank/DDBJ databases">
        <title>Kribbella capetownensis sp. nov. and Kribbella speibonae sp. nov., isolated from soil.</title>
        <authorList>
            <person name="Curtis S.M."/>
            <person name="Norton I."/>
            <person name="Everest G.J."/>
            <person name="Meyers P.R."/>
        </authorList>
    </citation>
    <scope>NUCLEOTIDE SEQUENCE [LARGE SCALE GENOMIC DNA]</scope>
    <source>
        <strain evidence="4 5">KCTC 29219</strain>
    </source>
</reference>
<dbReference type="GO" id="GO:0008080">
    <property type="term" value="F:N-acetyltransferase activity"/>
    <property type="evidence" value="ECO:0007669"/>
    <property type="project" value="TreeGrafter"/>
</dbReference>